<evidence type="ECO:0000313" key="4">
    <source>
        <dbReference type="Proteomes" id="UP000887023"/>
    </source>
</evidence>
<dbReference type="InterPro" id="IPR015124">
    <property type="entry name" value="Stf0"/>
</dbReference>
<proteinExistence type="inferred from homology"/>
<accession>A0ABX8SAP9</accession>
<dbReference type="InterPro" id="IPR027417">
    <property type="entry name" value="P-loop_NTPase"/>
</dbReference>
<organism evidence="3 4">
    <name type="scientific">Skermania pinensis</name>
    <dbReference type="NCBI Taxonomy" id="39122"/>
    <lineage>
        <taxon>Bacteria</taxon>
        <taxon>Bacillati</taxon>
        <taxon>Actinomycetota</taxon>
        <taxon>Actinomycetes</taxon>
        <taxon>Mycobacteriales</taxon>
        <taxon>Gordoniaceae</taxon>
        <taxon>Skermania</taxon>
    </lineage>
</organism>
<keyword evidence="1" id="KW-0808">Transferase</keyword>
<dbReference type="Pfam" id="PF09037">
    <property type="entry name" value="Sulphotransf"/>
    <property type="match status" value="1"/>
</dbReference>
<gene>
    <name evidence="3" type="ORF">KV203_06105</name>
</gene>
<evidence type="ECO:0000259" key="2">
    <source>
        <dbReference type="Pfam" id="PF09037"/>
    </source>
</evidence>
<dbReference type="PIRSF" id="PIRSF021497">
    <property type="entry name" value="Sulphotransferase_Stf0"/>
    <property type="match status" value="1"/>
</dbReference>
<protein>
    <recommendedName>
        <fullName evidence="1">Trehalose 2-sulfotransferase</fullName>
    </recommendedName>
</protein>
<dbReference type="InterPro" id="IPR024628">
    <property type="entry name" value="Sulfotransferase_Stf0_dom"/>
</dbReference>
<comment type="similarity">
    <text evidence="1">Belongs to the Stf0 sulfotransferase family.</text>
</comment>
<evidence type="ECO:0000313" key="3">
    <source>
        <dbReference type="EMBL" id="QXQ14943.1"/>
    </source>
</evidence>
<sequence length="267" mass="29565">MAEFPTKYLVLASQRSGSTLLVESLRATGVAGEPEEYFQQLPETGRAPQPRDWFAGVSDPSLLELLPPSQPGAAEPESAVDRRDRILRAGCSPNGVWGGKLMWNQTALLQQWAAELPDRSGSDLRSAIRDVLGDDVLFVHVTRPDVVHQAVSFWRAVQTQTWRAPRERRADTKARYHAGGIAHLLQVLRNQERSWREWFTEAGITPMRVNYRDLAADTTAVVAAVLAALGQDPALAPPPALERQADVRSNSWVERYLVEAMAKGLPV</sequence>
<dbReference type="RefSeq" id="WP_066469047.1">
    <property type="nucleotide sequence ID" value="NZ_CBCRUZ010000009.1"/>
</dbReference>
<comment type="pathway">
    <text evidence="1">Glycolipid metabolism.</text>
</comment>
<dbReference type="EMBL" id="CP079105">
    <property type="protein sequence ID" value="QXQ14943.1"/>
    <property type="molecule type" value="Genomic_DNA"/>
</dbReference>
<dbReference type="SUPFAM" id="SSF52540">
    <property type="entry name" value="P-loop containing nucleoside triphosphate hydrolases"/>
    <property type="match status" value="1"/>
</dbReference>
<evidence type="ECO:0000256" key="1">
    <source>
        <dbReference type="PIRNR" id="PIRNR021497"/>
    </source>
</evidence>
<name>A0ABX8SAP9_9ACTN</name>
<dbReference type="Proteomes" id="UP000887023">
    <property type="component" value="Chromosome"/>
</dbReference>
<comment type="catalytic activity">
    <reaction evidence="1">
        <text>alpha,alpha-trehalose + 3'-phosphoadenylyl sulfate = 2-O-sulfo-alpha,alpha-trehalose + adenosine 3',5'-bisphosphate + H(+)</text>
        <dbReference type="Rhea" id="RHEA:41608"/>
        <dbReference type="ChEBI" id="CHEBI:15378"/>
        <dbReference type="ChEBI" id="CHEBI:16551"/>
        <dbReference type="ChEBI" id="CHEBI:58339"/>
        <dbReference type="ChEBI" id="CHEBI:58343"/>
        <dbReference type="ChEBI" id="CHEBI:60091"/>
        <dbReference type="EC" id="2.8.2.37"/>
    </reaction>
</comment>
<dbReference type="NCBIfam" id="NF047724">
    <property type="entry name" value="TrhSuTaseStf0"/>
    <property type="match status" value="1"/>
</dbReference>
<dbReference type="Gene3D" id="3.40.50.300">
    <property type="entry name" value="P-loop containing nucleotide triphosphate hydrolases"/>
    <property type="match status" value="1"/>
</dbReference>
<keyword evidence="1" id="KW-0119">Carbohydrate metabolism</keyword>
<keyword evidence="4" id="KW-1185">Reference proteome</keyword>
<feature type="domain" description="Sulphotransferase Stf0" evidence="2">
    <location>
        <begin position="8"/>
        <end position="256"/>
    </location>
</feature>
<reference evidence="3" key="1">
    <citation type="submission" date="2021-07" db="EMBL/GenBank/DDBJ databases">
        <title>Candidatus Kaistella beijingensis sp. nov. isolated from a municipal wastewater treatment plant is involved in sludge foaming.</title>
        <authorList>
            <person name="Song Y."/>
            <person name="Liu S.-J."/>
        </authorList>
    </citation>
    <scope>NUCLEOTIDE SEQUENCE</scope>
    <source>
        <strain evidence="3">DSM 43998</strain>
    </source>
</reference>
<comment type="function">
    <text evidence="1">Catalyzes the sulfuryl group transfer from 3'-phosphoadenosine-5'-phosphosulfate (PAPS) to trehalose, leading to trehalose-2-sulfate (T2S).</text>
</comment>